<comment type="similarity">
    <text evidence="2">Belongs to the perilipin family.</text>
</comment>
<keyword evidence="3" id="KW-0551">Lipid droplet</keyword>
<evidence type="ECO:0000256" key="3">
    <source>
        <dbReference type="ARBA" id="ARBA00022677"/>
    </source>
</evidence>
<evidence type="ECO:0000256" key="2">
    <source>
        <dbReference type="ARBA" id="ARBA00006311"/>
    </source>
</evidence>
<dbReference type="EMBL" id="OX395144">
    <property type="protein sequence ID" value="CAI5798929.1"/>
    <property type="molecule type" value="Genomic_DNA"/>
</dbReference>
<dbReference type="Pfam" id="PF03036">
    <property type="entry name" value="Perilipin"/>
    <property type="match status" value="1"/>
</dbReference>
<evidence type="ECO:0000313" key="5">
    <source>
        <dbReference type="EMBL" id="CAI5798929.1"/>
    </source>
</evidence>
<evidence type="ECO:0000256" key="1">
    <source>
        <dbReference type="ARBA" id="ARBA00004502"/>
    </source>
</evidence>
<feature type="region of interest" description="Disordered" evidence="4">
    <location>
        <begin position="534"/>
        <end position="564"/>
    </location>
</feature>
<dbReference type="SUPFAM" id="SSF109775">
    <property type="entry name" value="Mannose-6-phosphate receptor binding protein 1 (Tip47), C-terminal domain"/>
    <property type="match status" value="1"/>
</dbReference>
<dbReference type="PANTHER" id="PTHR14024">
    <property type="entry name" value="PERILIPIN"/>
    <property type="match status" value="1"/>
</dbReference>
<proteinExistence type="inferred from homology"/>
<dbReference type="Gene3D" id="1.20.120.340">
    <property type="entry name" value="Flagellar protein FliS"/>
    <property type="match status" value="2"/>
</dbReference>
<evidence type="ECO:0000313" key="6">
    <source>
        <dbReference type="Proteomes" id="UP001178461"/>
    </source>
</evidence>
<gene>
    <name evidence="5" type="ORF">PODLI_1B017284</name>
</gene>
<organism evidence="5 6">
    <name type="scientific">Podarcis lilfordi</name>
    <name type="common">Lilford's wall lizard</name>
    <dbReference type="NCBI Taxonomy" id="74358"/>
    <lineage>
        <taxon>Eukaryota</taxon>
        <taxon>Metazoa</taxon>
        <taxon>Chordata</taxon>
        <taxon>Craniata</taxon>
        <taxon>Vertebrata</taxon>
        <taxon>Euteleostomi</taxon>
        <taxon>Lepidosauria</taxon>
        <taxon>Squamata</taxon>
        <taxon>Bifurcata</taxon>
        <taxon>Unidentata</taxon>
        <taxon>Episquamata</taxon>
        <taxon>Laterata</taxon>
        <taxon>Lacertibaenia</taxon>
        <taxon>Lacertidae</taxon>
        <taxon>Podarcis</taxon>
    </lineage>
</organism>
<dbReference type="GO" id="GO:0005829">
    <property type="term" value="C:cytosol"/>
    <property type="evidence" value="ECO:0007669"/>
    <property type="project" value="TreeGrafter"/>
</dbReference>
<dbReference type="Proteomes" id="UP001178461">
    <property type="component" value="Chromosome 18"/>
</dbReference>
<keyword evidence="6" id="KW-1185">Reference proteome</keyword>
<dbReference type="Gene3D" id="3.30.720.170">
    <property type="entry name" value="Perilipin, alpha-beta domain"/>
    <property type="match status" value="1"/>
</dbReference>
<feature type="region of interest" description="Disordered" evidence="4">
    <location>
        <begin position="101"/>
        <end position="122"/>
    </location>
</feature>
<protein>
    <submittedName>
        <fullName evidence="5">Perilipin</fullName>
    </submittedName>
</protein>
<dbReference type="GO" id="GO:0019915">
    <property type="term" value="P:lipid storage"/>
    <property type="evidence" value="ECO:0007669"/>
    <property type="project" value="TreeGrafter"/>
</dbReference>
<reference evidence="5" key="1">
    <citation type="submission" date="2022-12" db="EMBL/GenBank/DDBJ databases">
        <authorList>
            <person name="Alioto T."/>
            <person name="Alioto T."/>
            <person name="Gomez Garrido J."/>
        </authorList>
    </citation>
    <scope>NUCLEOTIDE SEQUENCE</scope>
</reference>
<feature type="compositionally biased region" description="Basic and acidic residues" evidence="4">
    <location>
        <begin position="542"/>
        <end position="564"/>
    </location>
</feature>
<dbReference type="InterPro" id="IPR004279">
    <property type="entry name" value="Perilipin"/>
</dbReference>
<sequence length="564" mass="61072">MPEIELKTLHRQRSAPELCYVSSPQIAANALIRTLHLKQYGQTSAPECLCFGKFRLFNAENQDVKIWRTSTANLLAAIPAACGSSLEDRCCSGSGVVESRAMTSEGSPVSDTAPENQEPDQQNVVSRVVSLPLVSSTFDMVSSAYASTKETHPYLKSVCDVAEKSVKTLTAAAVGGAQPLLTKLEPQIATANEYACKGLDKLEEKLPILQQPSEKVVADTKELVSTKVTGARDTVSGTLNGAKDAVAGGVSGVVEMAKGAVHGGVEMTRSVVAGSVNTVLGSRVGQMVTTGMDVVLGKSEELVDHYLPMTDKELAELATSVEGFEIATVEQQKEQRSYFVRLGSLSAKLRHRAYQHSLGKLRDAKQSTQDALAQLHQTIELMEHVKQGVDHKLHGGQEKLHQMWLDWNQKQAQSDEPQHSLVQPEVESQSLALLRGLTQQLQLSCVTLVSSVQGLPSGIQDRVQQVRQTVEGLHSSFSGARSFQDVPAALLSQSRERIAKARSSMDEMLDYVVQNVPLPWVVGPFAPNLVELPEAEGVGSRAQEDPAEKPKTPQKEPSEPEKEL</sequence>
<accession>A0AA35LNN4</accession>
<dbReference type="GO" id="GO:0005811">
    <property type="term" value="C:lipid droplet"/>
    <property type="evidence" value="ECO:0007669"/>
    <property type="project" value="UniProtKB-SubCell"/>
</dbReference>
<evidence type="ECO:0000256" key="4">
    <source>
        <dbReference type="SAM" id="MobiDB-lite"/>
    </source>
</evidence>
<comment type="subcellular location">
    <subcellularLocation>
        <location evidence="1">Lipid droplet</location>
    </subcellularLocation>
</comment>
<dbReference type="AlphaFoldDB" id="A0AA35LNN4"/>
<dbReference type="PANTHER" id="PTHR14024:SF51">
    <property type="entry name" value="PERILIPIN-RELATED"/>
    <property type="match status" value="1"/>
</dbReference>
<dbReference type="GO" id="GO:0010890">
    <property type="term" value="P:positive regulation of triglyceride storage"/>
    <property type="evidence" value="ECO:0007669"/>
    <property type="project" value="TreeGrafter"/>
</dbReference>
<name>A0AA35LNN4_9SAUR</name>